<dbReference type="InterPro" id="IPR003661">
    <property type="entry name" value="HisK_dim/P_dom"/>
</dbReference>
<dbReference type="InterPro" id="IPR035965">
    <property type="entry name" value="PAS-like_dom_sf"/>
</dbReference>
<dbReference type="InterPro" id="IPR036097">
    <property type="entry name" value="HisK_dim/P_sf"/>
</dbReference>
<feature type="modified residue" description="4-aspartylphosphate" evidence="10">
    <location>
        <position position="1304"/>
    </location>
</feature>
<feature type="active site" evidence="9">
    <location>
        <position position="150"/>
    </location>
</feature>
<feature type="domain" description="Histidine kinase" evidence="12">
    <location>
        <begin position="1010"/>
        <end position="1234"/>
    </location>
</feature>
<proteinExistence type="predicted"/>
<dbReference type="Pfam" id="PF01739">
    <property type="entry name" value="CheR"/>
    <property type="match status" value="1"/>
</dbReference>
<dbReference type="Gene3D" id="3.40.50.180">
    <property type="entry name" value="Methylesterase CheB, C-terminal domain"/>
    <property type="match status" value="1"/>
</dbReference>
<dbReference type="GO" id="GO:0000156">
    <property type="term" value="F:phosphorelay response regulator activity"/>
    <property type="evidence" value="ECO:0007669"/>
    <property type="project" value="InterPro"/>
</dbReference>
<dbReference type="Proteomes" id="UP000635983">
    <property type="component" value="Unassembled WGS sequence"/>
</dbReference>
<dbReference type="PROSITE" id="PS50113">
    <property type="entry name" value="PAC"/>
    <property type="match status" value="1"/>
</dbReference>
<gene>
    <name evidence="18" type="ORF">GCM10009304_17350</name>
</gene>
<keyword evidence="6" id="KW-0808">Transferase</keyword>
<dbReference type="Gene3D" id="3.40.50.2300">
    <property type="match status" value="1"/>
</dbReference>
<dbReference type="SUPFAM" id="SSF53335">
    <property type="entry name" value="S-adenosyl-L-methionine-dependent methyltransferases"/>
    <property type="match status" value="1"/>
</dbReference>
<feature type="domain" description="CheR-type methyltransferase" evidence="17">
    <location>
        <begin position="235"/>
        <end position="500"/>
    </location>
</feature>
<dbReference type="InterPro" id="IPR029063">
    <property type="entry name" value="SAM-dependent_MTases_sf"/>
</dbReference>
<evidence type="ECO:0000256" key="9">
    <source>
        <dbReference type="PROSITE-ProRule" id="PRU00050"/>
    </source>
</evidence>
<dbReference type="InterPro" id="IPR036804">
    <property type="entry name" value="CheR_N_sf"/>
</dbReference>
<dbReference type="Gene3D" id="1.10.287.130">
    <property type="match status" value="1"/>
</dbReference>
<name>A0A917PUQ4_9PSED</name>
<evidence type="ECO:0000259" key="15">
    <source>
        <dbReference type="PROSITE" id="PS50113"/>
    </source>
</evidence>
<dbReference type="Pfam" id="PF13426">
    <property type="entry name" value="PAS_9"/>
    <property type="match status" value="1"/>
</dbReference>
<dbReference type="SUPFAM" id="SSF52172">
    <property type="entry name" value="CheY-like"/>
    <property type="match status" value="1"/>
</dbReference>
<dbReference type="InterPro" id="IPR003594">
    <property type="entry name" value="HATPase_dom"/>
</dbReference>
<evidence type="ECO:0000259" key="12">
    <source>
        <dbReference type="PROSITE" id="PS50109"/>
    </source>
</evidence>
<evidence type="ECO:0000256" key="8">
    <source>
        <dbReference type="ARBA" id="ARBA00022777"/>
    </source>
</evidence>
<dbReference type="CDD" id="cd00130">
    <property type="entry name" value="PAS"/>
    <property type="match status" value="1"/>
</dbReference>
<dbReference type="InterPro" id="IPR035909">
    <property type="entry name" value="CheB_C"/>
</dbReference>
<dbReference type="SMART" id="SM00138">
    <property type="entry name" value="MeTrc"/>
    <property type="match status" value="1"/>
</dbReference>
<dbReference type="Pfam" id="PF01339">
    <property type="entry name" value="CheB_methylest"/>
    <property type="match status" value="1"/>
</dbReference>
<dbReference type="SUPFAM" id="SSF47757">
    <property type="entry name" value="Chemotaxis receptor methyltransferase CheR, N-terminal domain"/>
    <property type="match status" value="1"/>
</dbReference>
<comment type="caution">
    <text evidence="18">The sequence shown here is derived from an EMBL/GenBank/DDBJ whole genome shotgun (WGS) entry which is preliminary data.</text>
</comment>
<dbReference type="GO" id="GO:0006935">
    <property type="term" value="P:chemotaxis"/>
    <property type="evidence" value="ECO:0007669"/>
    <property type="project" value="UniProtKB-UniRule"/>
</dbReference>
<dbReference type="InterPro" id="IPR001789">
    <property type="entry name" value="Sig_transdc_resp-reg_receiver"/>
</dbReference>
<evidence type="ECO:0000256" key="1">
    <source>
        <dbReference type="ARBA" id="ARBA00000085"/>
    </source>
</evidence>
<dbReference type="Pfam" id="PF00072">
    <property type="entry name" value="Response_reg"/>
    <property type="match status" value="1"/>
</dbReference>
<keyword evidence="8" id="KW-0418">Kinase</keyword>
<evidence type="ECO:0000256" key="7">
    <source>
        <dbReference type="ARBA" id="ARBA00022691"/>
    </source>
</evidence>
<dbReference type="InterPro" id="IPR013767">
    <property type="entry name" value="PAS_fold"/>
</dbReference>
<dbReference type="GO" id="GO:0008984">
    <property type="term" value="F:protein-glutamate methylesterase activity"/>
    <property type="evidence" value="ECO:0007669"/>
    <property type="project" value="InterPro"/>
</dbReference>
<dbReference type="InterPro" id="IPR000780">
    <property type="entry name" value="CheR_MeTrfase"/>
</dbReference>
<dbReference type="NCBIfam" id="TIGR00229">
    <property type="entry name" value="sensory_box"/>
    <property type="match status" value="1"/>
</dbReference>
<dbReference type="Pfam" id="PF02518">
    <property type="entry name" value="HATPase_c"/>
    <property type="match status" value="1"/>
</dbReference>
<dbReference type="Gene3D" id="3.30.450.20">
    <property type="entry name" value="PAS domain"/>
    <property type="match status" value="2"/>
</dbReference>
<keyword evidence="11" id="KW-0175">Coiled coil</keyword>
<dbReference type="PANTHER" id="PTHR24422:SF27">
    <property type="entry name" value="PROTEIN-GLUTAMATE O-METHYLTRANSFERASE"/>
    <property type="match status" value="1"/>
</dbReference>
<dbReference type="PROSITE" id="PS50122">
    <property type="entry name" value="CHEB"/>
    <property type="match status" value="1"/>
</dbReference>
<comment type="catalytic activity">
    <reaction evidence="2">
        <text>L-glutamyl-[protein] + S-adenosyl-L-methionine = [protein]-L-glutamate 5-O-methyl ester + S-adenosyl-L-homocysteine</text>
        <dbReference type="Rhea" id="RHEA:24452"/>
        <dbReference type="Rhea" id="RHEA-COMP:10208"/>
        <dbReference type="Rhea" id="RHEA-COMP:10311"/>
        <dbReference type="ChEBI" id="CHEBI:29973"/>
        <dbReference type="ChEBI" id="CHEBI:57856"/>
        <dbReference type="ChEBI" id="CHEBI:59789"/>
        <dbReference type="ChEBI" id="CHEBI:82795"/>
        <dbReference type="EC" id="2.1.1.80"/>
    </reaction>
</comment>
<dbReference type="InterPro" id="IPR011006">
    <property type="entry name" value="CheY-like_superfamily"/>
</dbReference>
<keyword evidence="3 9" id="KW-0145">Chemotaxis</keyword>
<feature type="domain" description="PAC" evidence="15">
    <location>
        <begin position="816"/>
        <end position="866"/>
    </location>
</feature>
<evidence type="ECO:0000256" key="10">
    <source>
        <dbReference type="PROSITE-ProRule" id="PRU00169"/>
    </source>
</evidence>
<dbReference type="SUPFAM" id="SSF55785">
    <property type="entry name" value="PYP-like sensor domain (PAS domain)"/>
    <property type="match status" value="3"/>
</dbReference>
<keyword evidence="4 10" id="KW-0597">Phosphoprotein</keyword>
<dbReference type="PROSITE" id="PS50109">
    <property type="entry name" value="HIS_KIN"/>
    <property type="match status" value="1"/>
</dbReference>
<keyword evidence="9" id="KW-0378">Hydrolase</keyword>
<dbReference type="InterPro" id="IPR000700">
    <property type="entry name" value="PAS-assoc_C"/>
</dbReference>
<dbReference type="Pfam" id="PF00989">
    <property type="entry name" value="PAS"/>
    <property type="match status" value="1"/>
</dbReference>
<dbReference type="GO" id="GO:0006355">
    <property type="term" value="P:regulation of DNA-templated transcription"/>
    <property type="evidence" value="ECO:0007669"/>
    <property type="project" value="InterPro"/>
</dbReference>
<dbReference type="PANTHER" id="PTHR24422">
    <property type="entry name" value="CHEMOTAXIS PROTEIN METHYLTRANSFERASE"/>
    <property type="match status" value="1"/>
</dbReference>
<dbReference type="InterPro" id="IPR022641">
    <property type="entry name" value="CheR_N"/>
</dbReference>
<dbReference type="CDD" id="cd17580">
    <property type="entry name" value="REC_2_DhkD-like"/>
    <property type="match status" value="1"/>
</dbReference>
<reference evidence="18" key="1">
    <citation type="journal article" date="2014" name="Int. J. Syst. Evol. Microbiol.">
        <title>Complete genome sequence of Corynebacterium casei LMG S-19264T (=DSM 44701T), isolated from a smear-ripened cheese.</title>
        <authorList>
            <consortium name="US DOE Joint Genome Institute (JGI-PGF)"/>
            <person name="Walter F."/>
            <person name="Albersmeier A."/>
            <person name="Kalinowski J."/>
            <person name="Ruckert C."/>
        </authorList>
    </citation>
    <scope>NUCLEOTIDE SEQUENCE</scope>
    <source>
        <strain evidence="18">JCM 30078</strain>
    </source>
</reference>
<evidence type="ECO:0000256" key="4">
    <source>
        <dbReference type="ARBA" id="ARBA00022553"/>
    </source>
</evidence>
<sequence>MTKAKPEAPATELNSVARSNLRFPVVGLGASAGGLPALLQFFENTPAKPEMAFVVVMHLSPDYESNAHHILQKVTQMRVVQVNEPTPIEANHVFVIPPGMQLSMNDGYLRLSPQKAGRPRHIAVDIFLRTLGDAHREHAFGIVLSGTGSDGSTGLVRVKEQGGVTFAQQPEDAEYDSMPRSAIATGAVDFVLPAAAMPRKLVELWENVKRIDQPELMTTDTPMLGTEAADMGHTAEAALRDILITLRTRTGHDFKHYKRATVMRRIGRRMQVNRISELGEYFTYLQNTPDETHLLLDDMLIGVTNFFRDRDAFDALEQEVLPKLFDLLPASENSVRVWSAGSASGEEAYSVAMLLAEKMDQSTEPYLYQVFATDIDEHGIQHGRAGLYPEAIVADVSAERLRQHFVKEPAAYRIRKEIRERVLFAAHNLLRDPPFSRLHLVICRNLLIYLDRNVQAEILRMFHFALVPGGYLFLGSSESADACSELFTPVDKSNRIYRAKAVSSVSRPVSELPIASSRVSLTPHPTRSVSNQKVPFAQVHQQALEHYAPPSVLVNLRSEIVHMSDSAGQFLHYAGGEPSHNLLTLVHPELRLELRTALFQAIQRGKSVEARRVQLNRGSRTVYVNMVARPYSDAGKDYVLVIFDQVEDALSRETNARQDVDPDSVLAQLERELQSTKEQLQTTVEHSETSNEELKASNEELQAINEELRSTTEELETSKEELQSINEELITVNQELRSKVEETDKVNDDLQNLIASSDIATVFVDRLMRIKWYTPKATSVFSIIATDIGRSLLDITNRLMYPGMANDADAAFNALRTIEREVRGKDGRWYIARVLPYRTTENRIDGAVLTFIDVTQRREAENKLREGEERMRLVAESTRDYIIITMDDGARIRSWNHGAERVFGYSEKDVLGQPFDLIFTPEDRAAGVPATELETARREGRAEDERWHLRKDGSTFFCSGITTPLHERGWQGYAKIGRDVTSNKHSVSAQDDELAQSQDLAKLKDEFFAVMSHELKHPLNLIQLNAELVSRLSIVKTQAIAKRAVDTILTSVRSQARIIDDLLDLSRINTGKFKLNLEPVTLQVLVADIVDVLYAESTARDIAISFETPRVEVDPLVVNADPIRVEQVIWNLLNNALKFTPDGGAITLRLGRENADIRIDVQDTGHGIANSDLNKVFDMFGQVQSRQSKNASGGLGIGLALVKQLSEEHGGRVEVQSEGSGKGATFSIWLPASEETTPAPSATEATAQGRFADIQVLVVDDSPDIRDIMQALLEIEGAHVTLASDGVDALERCKDNDFDVILSDIGMPEMDGLMFMRALRQTPRHALTPTLALTGYGSDRDISETLQAGFNGHVDKPIAFDILLARVGELIGR</sequence>
<feature type="active site" evidence="9">
    <location>
        <position position="31"/>
    </location>
</feature>
<evidence type="ECO:0000259" key="14">
    <source>
        <dbReference type="PROSITE" id="PS50112"/>
    </source>
</evidence>
<dbReference type="Pfam" id="PF03705">
    <property type="entry name" value="CheR_N"/>
    <property type="match status" value="1"/>
</dbReference>
<accession>A0A917PUQ4</accession>
<evidence type="ECO:0000259" key="16">
    <source>
        <dbReference type="PROSITE" id="PS50122"/>
    </source>
</evidence>
<dbReference type="PRINTS" id="PR00996">
    <property type="entry name" value="CHERMTFRASE"/>
</dbReference>
<dbReference type="Gene3D" id="3.40.50.150">
    <property type="entry name" value="Vaccinia Virus protein VP39"/>
    <property type="match status" value="1"/>
</dbReference>
<feature type="coiled-coil region" evidence="11">
    <location>
        <begin position="666"/>
        <end position="753"/>
    </location>
</feature>
<feature type="active site" evidence="9">
    <location>
        <position position="58"/>
    </location>
</feature>
<comment type="catalytic activity">
    <reaction evidence="1">
        <text>ATP + protein L-histidine = ADP + protein N-phospho-L-histidine.</text>
        <dbReference type="EC" id="2.7.13.3"/>
    </reaction>
</comment>
<dbReference type="FunFam" id="3.30.565.10:FF:000006">
    <property type="entry name" value="Sensor histidine kinase WalK"/>
    <property type="match status" value="1"/>
</dbReference>
<dbReference type="RefSeq" id="WP_188982793.1">
    <property type="nucleotide sequence ID" value="NZ_BMPO01000003.1"/>
</dbReference>
<dbReference type="SMART" id="SM00091">
    <property type="entry name" value="PAS"/>
    <property type="match status" value="3"/>
</dbReference>
<dbReference type="Pfam" id="PF00512">
    <property type="entry name" value="HisKA"/>
    <property type="match status" value="1"/>
</dbReference>
<dbReference type="InterPro" id="IPR050903">
    <property type="entry name" value="Bact_Chemotaxis_MeTrfase"/>
</dbReference>
<keyword evidence="5" id="KW-0489">Methyltransferase</keyword>
<dbReference type="GO" id="GO:0032259">
    <property type="term" value="P:methylation"/>
    <property type="evidence" value="ECO:0007669"/>
    <property type="project" value="UniProtKB-KW"/>
</dbReference>
<feature type="domain" description="Response regulatory" evidence="13">
    <location>
        <begin position="1255"/>
        <end position="1371"/>
    </location>
</feature>
<dbReference type="SUPFAM" id="SSF47384">
    <property type="entry name" value="Homodimeric domain of signal transducing histidine kinase"/>
    <property type="match status" value="1"/>
</dbReference>
<dbReference type="CDD" id="cd00082">
    <property type="entry name" value="HisKA"/>
    <property type="match status" value="1"/>
</dbReference>
<dbReference type="InterPro" id="IPR000014">
    <property type="entry name" value="PAS"/>
</dbReference>
<dbReference type="Gene3D" id="3.30.565.10">
    <property type="entry name" value="Histidine kinase-like ATPase, C-terminal domain"/>
    <property type="match status" value="1"/>
</dbReference>
<dbReference type="SMART" id="SM00388">
    <property type="entry name" value="HisKA"/>
    <property type="match status" value="1"/>
</dbReference>
<dbReference type="Pfam" id="PF13596">
    <property type="entry name" value="PAS_10"/>
    <property type="match status" value="1"/>
</dbReference>
<dbReference type="CDD" id="cd16434">
    <property type="entry name" value="CheB-CheR_fusion"/>
    <property type="match status" value="1"/>
</dbReference>
<feature type="domain" description="CheB-type methylesterase" evidence="16">
    <location>
        <begin position="25"/>
        <end position="203"/>
    </location>
</feature>
<dbReference type="PROSITE" id="PS50123">
    <property type="entry name" value="CHER"/>
    <property type="match status" value="1"/>
</dbReference>
<dbReference type="GO" id="GO:0000155">
    <property type="term" value="F:phosphorelay sensor kinase activity"/>
    <property type="evidence" value="ECO:0007669"/>
    <property type="project" value="InterPro"/>
</dbReference>
<reference evidence="18" key="2">
    <citation type="submission" date="2020-09" db="EMBL/GenBank/DDBJ databases">
        <authorList>
            <person name="Sun Q."/>
            <person name="Ohkuma M."/>
        </authorList>
    </citation>
    <scope>NUCLEOTIDE SEQUENCE</scope>
    <source>
        <strain evidence="18">JCM 30078</strain>
    </source>
</reference>
<dbReference type="InterPro" id="IPR005467">
    <property type="entry name" value="His_kinase_dom"/>
</dbReference>
<keyword evidence="19" id="KW-1185">Reference proteome</keyword>
<dbReference type="SUPFAM" id="SSF55874">
    <property type="entry name" value="ATPase domain of HSP90 chaperone/DNA topoisomerase II/histidine kinase"/>
    <property type="match status" value="1"/>
</dbReference>
<evidence type="ECO:0000256" key="11">
    <source>
        <dbReference type="SAM" id="Coils"/>
    </source>
</evidence>
<evidence type="ECO:0000256" key="3">
    <source>
        <dbReference type="ARBA" id="ARBA00022500"/>
    </source>
</evidence>
<feature type="domain" description="PAS" evidence="14">
    <location>
        <begin position="867"/>
        <end position="940"/>
    </location>
</feature>
<evidence type="ECO:0000259" key="17">
    <source>
        <dbReference type="PROSITE" id="PS50123"/>
    </source>
</evidence>
<evidence type="ECO:0008006" key="20">
    <source>
        <dbReference type="Google" id="ProtNLM"/>
    </source>
</evidence>
<evidence type="ECO:0000313" key="19">
    <source>
        <dbReference type="Proteomes" id="UP000635983"/>
    </source>
</evidence>
<evidence type="ECO:0000313" key="18">
    <source>
        <dbReference type="EMBL" id="GGJ92086.1"/>
    </source>
</evidence>
<dbReference type="GO" id="GO:0005737">
    <property type="term" value="C:cytoplasm"/>
    <property type="evidence" value="ECO:0007669"/>
    <property type="project" value="InterPro"/>
</dbReference>
<dbReference type="Gene3D" id="1.10.155.10">
    <property type="entry name" value="Chemotaxis receptor methyltransferase CheR, N-terminal domain"/>
    <property type="match status" value="1"/>
</dbReference>
<keyword evidence="7" id="KW-0949">S-adenosyl-L-methionine</keyword>
<protein>
    <recommendedName>
        <fullName evidence="20">Chemotaxis protein</fullName>
    </recommendedName>
</protein>
<dbReference type="InterPro" id="IPR000673">
    <property type="entry name" value="Sig_transdc_resp-reg_Me-estase"/>
</dbReference>
<dbReference type="InterPro" id="IPR022642">
    <property type="entry name" value="CheR_C"/>
</dbReference>
<dbReference type="SUPFAM" id="SSF52738">
    <property type="entry name" value="Methylesterase CheB, C-terminal domain"/>
    <property type="match status" value="1"/>
</dbReference>
<evidence type="ECO:0000256" key="5">
    <source>
        <dbReference type="ARBA" id="ARBA00022603"/>
    </source>
</evidence>
<dbReference type="GO" id="GO:0005886">
    <property type="term" value="C:plasma membrane"/>
    <property type="evidence" value="ECO:0007669"/>
    <property type="project" value="UniProtKB-ARBA"/>
</dbReference>
<dbReference type="PROSITE" id="PS50112">
    <property type="entry name" value="PAS"/>
    <property type="match status" value="1"/>
</dbReference>
<dbReference type="SMART" id="SM00387">
    <property type="entry name" value="HATPase_c"/>
    <property type="match status" value="1"/>
</dbReference>
<evidence type="ECO:0000256" key="2">
    <source>
        <dbReference type="ARBA" id="ARBA00001541"/>
    </source>
</evidence>
<dbReference type="EMBL" id="BMPO01000003">
    <property type="protein sequence ID" value="GGJ92086.1"/>
    <property type="molecule type" value="Genomic_DNA"/>
</dbReference>
<evidence type="ECO:0000259" key="13">
    <source>
        <dbReference type="PROSITE" id="PS50110"/>
    </source>
</evidence>
<organism evidence="18 19">
    <name type="scientific">Pseudomonas matsuisoli</name>
    <dbReference type="NCBI Taxonomy" id="1515666"/>
    <lineage>
        <taxon>Bacteria</taxon>
        <taxon>Pseudomonadati</taxon>
        <taxon>Pseudomonadota</taxon>
        <taxon>Gammaproteobacteria</taxon>
        <taxon>Pseudomonadales</taxon>
        <taxon>Pseudomonadaceae</taxon>
        <taxon>Pseudomonas</taxon>
    </lineage>
</organism>
<dbReference type="InterPro" id="IPR036890">
    <property type="entry name" value="HATPase_C_sf"/>
</dbReference>
<dbReference type="SMART" id="SM00448">
    <property type="entry name" value="REC"/>
    <property type="match status" value="1"/>
</dbReference>
<dbReference type="PROSITE" id="PS50110">
    <property type="entry name" value="RESPONSE_REGULATORY"/>
    <property type="match status" value="1"/>
</dbReference>
<evidence type="ECO:0000256" key="6">
    <source>
        <dbReference type="ARBA" id="ARBA00022679"/>
    </source>
</evidence>
<dbReference type="GO" id="GO:0008983">
    <property type="term" value="F:protein-glutamate O-methyltransferase activity"/>
    <property type="evidence" value="ECO:0007669"/>
    <property type="project" value="UniProtKB-EC"/>
</dbReference>